<keyword evidence="3" id="KW-1185">Reference proteome</keyword>
<feature type="compositionally biased region" description="Basic and acidic residues" evidence="1">
    <location>
        <begin position="102"/>
        <end position="112"/>
    </location>
</feature>
<comment type="caution">
    <text evidence="2">The sequence shown here is derived from an EMBL/GenBank/DDBJ whole genome shotgun (WGS) entry which is preliminary data.</text>
</comment>
<name>A0ABQ0AC91_9GAMM</name>
<gene>
    <name evidence="2" type="ORF">NBRC116591_30810</name>
</gene>
<evidence type="ECO:0000313" key="2">
    <source>
        <dbReference type="EMBL" id="GAA6169270.1"/>
    </source>
</evidence>
<dbReference type="Proteomes" id="UP001465153">
    <property type="component" value="Unassembled WGS sequence"/>
</dbReference>
<reference evidence="2 3" key="1">
    <citation type="submission" date="2024-04" db="EMBL/GenBank/DDBJ databases">
        <title>Draft genome sequence of Sessilibacter corallicola NBRC 116591.</title>
        <authorList>
            <person name="Miyakawa T."/>
            <person name="Kusuya Y."/>
            <person name="Miura T."/>
        </authorList>
    </citation>
    <scope>NUCLEOTIDE SEQUENCE [LARGE SCALE GENOMIC DNA]</scope>
    <source>
        <strain evidence="2 3">KU-00831-HH</strain>
    </source>
</reference>
<accession>A0ABQ0AC91</accession>
<feature type="region of interest" description="Disordered" evidence="1">
    <location>
        <begin position="92"/>
        <end position="112"/>
    </location>
</feature>
<feature type="compositionally biased region" description="Basic and acidic residues" evidence="1">
    <location>
        <begin position="43"/>
        <end position="78"/>
    </location>
</feature>
<dbReference type="EMBL" id="BAABWN010000010">
    <property type="protein sequence ID" value="GAA6169270.1"/>
    <property type="molecule type" value="Genomic_DNA"/>
</dbReference>
<feature type="compositionally biased region" description="Low complexity" evidence="1">
    <location>
        <begin position="27"/>
        <end position="40"/>
    </location>
</feature>
<evidence type="ECO:0000256" key="1">
    <source>
        <dbReference type="SAM" id="MobiDB-lite"/>
    </source>
</evidence>
<proteinExistence type="predicted"/>
<feature type="region of interest" description="Disordered" evidence="1">
    <location>
        <begin position="27"/>
        <end position="78"/>
    </location>
</feature>
<organism evidence="2 3">
    <name type="scientific">Sessilibacter corallicola</name>
    <dbReference type="NCBI Taxonomy" id="2904075"/>
    <lineage>
        <taxon>Bacteria</taxon>
        <taxon>Pseudomonadati</taxon>
        <taxon>Pseudomonadota</taxon>
        <taxon>Gammaproteobacteria</taxon>
        <taxon>Cellvibrionales</taxon>
        <taxon>Cellvibrionaceae</taxon>
        <taxon>Sessilibacter</taxon>
    </lineage>
</organism>
<dbReference type="RefSeq" id="WP_353303825.1">
    <property type="nucleotide sequence ID" value="NZ_BAABWN010000010.1"/>
</dbReference>
<evidence type="ECO:0000313" key="3">
    <source>
        <dbReference type="Proteomes" id="UP001465153"/>
    </source>
</evidence>
<sequence>MNAHNTPKLLGGIVLIVTVLLMACEKNTSTSEQENTSTVNDVSKSEKRVFLKEPPQEEERDRWEEEFIDASKENYDPSKLEELQNQLLNEASNLEDLEKEFEETKKAYDPNN</sequence>
<protein>
    <submittedName>
        <fullName evidence="2">Uncharacterized protein</fullName>
    </submittedName>
</protein>